<dbReference type="Proteomes" id="UP000321570">
    <property type="component" value="Unassembled WGS sequence"/>
</dbReference>
<dbReference type="Proteomes" id="UP000274504">
    <property type="component" value="Unassembled WGS sequence"/>
</dbReference>
<dbReference type="EMBL" id="CABIJS010000707">
    <property type="protein sequence ID" value="VUZ56616.1"/>
    <property type="molecule type" value="Genomic_DNA"/>
</dbReference>
<reference evidence="2 4" key="3">
    <citation type="submission" date="2019-07" db="EMBL/GenBank/DDBJ databases">
        <authorList>
            <person name="Jastrzebski P J."/>
            <person name="Paukszto L."/>
            <person name="Jastrzebski P J."/>
        </authorList>
    </citation>
    <scope>NUCLEOTIDE SEQUENCE [LARGE SCALE GENOMIC DNA]</scope>
    <source>
        <strain evidence="2 4">WMS-il1</strain>
    </source>
</reference>
<keyword evidence="4" id="KW-1185">Reference proteome</keyword>
<organism evidence="5">
    <name type="scientific">Hymenolepis diminuta</name>
    <name type="common">Rat tapeworm</name>
    <dbReference type="NCBI Taxonomy" id="6216"/>
    <lineage>
        <taxon>Eukaryota</taxon>
        <taxon>Metazoa</taxon>
        <taxon>Spiralia</taxon>
        <taxon>Lophotrochozoa</taxon>
        <taxon>Platyhelminthes</taxon>
        <taxon>Cestoda</taxon>
        <taxon>Eucestoda</taxon>
        <taxon>Cyclophyllidea</taxon>
        <taxon>Hymenolepididae</taxon>
        <taxon>Hymenolepis</taxon>
    </lineage>
</organism>
<dbReference type="EMBL" id="UYSG01002706">
    <property type="protein sequence ID" value="VDL57690.1"/>
    <property type="molecule type" value="Genomic_DNA"/>
</dbReference>
<proteinExistence type="predicted"/>
<dbReference type="OrthoDB" id="10470031at2759"/>
<reference evidence="5" key="1">
    <citation type="submission" date="2017-02" db="UniProtKB">
        <authorList>
            <consortium name="WormBaseParasite"/>
        </authorList>
    </citation>
    <scope>IDENTIFICATION</scope>
</reference>
<accession>A0A0R3SKA9</accession>
<gene>
    <name evidence="1" type="ORF">HDID_LOCUS5372</name>
    <name evidence="2" type="ORF">WMSIL1_LOCUS14229</name>
</gene>
<reference evidence="1 3" key="2">
    <citation type="submission" date="2018-11" db="EMBL/GenBank/DDBJ databases">
        <authorList>
            <consortium name="Pathogen Informatics"/>
        </authorList>
    </citation>
    <scope>NUCLEOTIDE SEQUENCE [LARGE SCALE GENOMIC DNA]</scope>
</reference>
<evidence type="ECO:0000313" key="3">
    <source>
        <dbReference type="Proteomes" id="UP000274504"/>
    </source>
</evidence>
<dbReference type="WBParaSite" id="HDID_0000537401-mRNA-1">
    <property type="protein sequence ID" value="HDID_0000537401-mRNA-1"/>
    <property type="gene ID" value="HDID_0000537401"/>
</dbReference>
<evidence type="ECO:0000313" key="5">
    <source>
        <dbReference type="WBParaSite" id="HDID_0000537401-mRNA-1"/>
    </source>
</evidence>
<evidence type="ECO:0000313" key="1">
    <source>
        <dbReference type="EMBL" id="VDL57690.1"/>
    </source>
</evidence>
<evidence type="ECO:0000313" key="4">
    <source>
        <dbReference type="Proteomes" id="UP000321570"/>
    </source>
</evidence>
<name>A0A0R3SKA9_HYMDI</name>
<sequence>MDIRVTNSKHESDIAALSYLNPRSNDLINFRNVCTCMRDLSLPLILDVDRYLPSVHESLPDNEGWIRINGSFVGLNFLTISHMGADGVYFAEQEIDSDYIVVHLMPPDMSRSEMIRLMTTSFNGHATECAKTGISFYVKAFRITLDEESSKLPYMWSIEGESFEGMRIFQGQLHSQGYPILALPPVPRNPINHAPDFL</sequence>
<protein>
    <submittedName>
        <fullName evidence="5">Similar to</fullName>
    </submittedName>
</protein>
<dbReference type="AlphaFoldDB" id="A0A0R3SKA9"/>
<evidence type="ECO:0000313" key="2">
    <source>
        <dbReference type="EMBL" id="VUZ56616.1"/>
    </source>
</evidence>
<dbReference type="Gene3D" id="2.60.200.40">
    <property type="match status" value="1"/>
</dbReference>